<reference evidence="4" key="2">
    <citation type="submission" date="2022-11" db="EMBL/GenBank/DDBJ databases">
        <title>Draft genome sequence of Sellimonas catena strain 18CBH55.</title>
        <authorList>
            <person name="Atsushi H."/>
            <person name="Moriya O."/>
            <person name="Mitsuo S."/>
        </authorList>
    </citation>
    <scope>NUCLEOTIDE SEQUENCE</scope>
    <source>
        <strain evidence="4">18CBH55</strain>
    </source>
</reference>
<organism evidence="4 5">
    <name type="scientific">Sellimonas catena</name>
    <dbReference type="NCBI Taxonomy" id="2994035"/>
    <lineage>
        <taxon>Bacteria</taxon>
        <taxon>Bacillati</taxon>
        <taxon>Bacillota</taxon>
        <taxon>Clostridia</taxon>
        <taxon>Lachnospirales</taxon>
        <taxon>Lachnospiraceae</taxon>
        <taxon>Sellimonas</taxon>
    </lineage>
</organism>
<dbReference type="InterPro" id="IPR005656">
    <property type="entry name" value="MmgE_PrpD"/>
</dbReference>
<dbReference type="RefSeq" id="WP_281845788.1">
    <property type="nucleotide sequence ID" value="NZ_BSCH01000024.1"/>
</dbReference>
<protein>
    <recommendedName>
        <fullName evidence="6">MmgE/PrpD family protein</fullName>
    </recommendedName>
</protein>
<evidence type="ECO:0000313" key="5">
    <source>
        <dbReference type="Proteomes" id="UP001145094"/>
    </source>
</evidence>
<evidence type="ECO:0000256" key="1">
    <source>
        <dbReference type="ARBA" id="ARBA00006174"/>
    </source>
</evidence>
<dbReference type="Gene3D" id="3.30.1330.120">
    <property type="entry name" value="2-methylcitrate dehydratase PrpD"/>
    <property type="match status" value="1"/>
</dbReference>
<dbReference type="InterPro" id="IPR045336">
    <property type="entry name" value="MmgE_PrpD_N"/>
</dbReference>
<sequence>MNKTMNITEQISKRILEIQRKEFSEEIWDQARACLLDYIGVCTAGAKLLQVQNEEILSRNLDNCKKCTIIGTENKVDPYTAILINGWNGHAMELDDGHRFGMIHLATVICPPLLALFENDMFSKKQLLRGIIAGYEVAVGLAIAMQPSHKQRGYHTTGTCGTIGAAAAIATAMDYKEKEIKTTLSAAATSAGGLLEIQEDGSDLKAFNAGQTALNGYIAGQLGKSGWKGPEDILGGPRGMLRVMSDWSGQNIDWSNHFYIETIYRKPYASCRHSHSAIEAAIFLKKTYKFFLKEIKNIEVQTYKAAILGHNHKQICGVSSAKMSTPYSVAVALMFGKAGIAEFSNENIENSDLIKLMSLIEIVENEDLTKAAPKKRAAIVTVHLKNGKSYMKQVDFPKGEPENPMSKEELEIKFSELCSFAEINKNKVSNIKEQIWML</sequence>
<comment type="similarity">
    <text evidence="1">Belongs to the PrpD family.</text>
</comment>
<reference evidence="4" key="3">
    <citation type="journal article" date="2023" name="Int. J. Syst. Evol. Microbiol.">
        <title>Sellimonas catena sp. nov., isolated from human faeces.</title>
        <authorList>
            <person name="Hisatomi A."/>
            <person name="Ohkuma M."/>
            <person name="Sakamoto M."/>
        </authorList>
    </citation>
    <scope>NUCLEOTIDE SEQUENCE</scope>
    <source>
        <strain evidence="4">18CBH55</strain>
    </source>
</reference>
<dbReference type="PANTHER" id="PTHR16943:SF8">
    <property type="entry name" value="2-METHYLCITRATE DEHYDRATASE"/>
    <property type="match status" value="1"/>
</dbReference>
<gene>
    <name evidence="4" type="ORF">Selli2_30940</name>
</gene>
<dbReference type="Pfam" id="PF19305">
    <property type="entry name" value="MmgE_PrpD_C"/>
    <property type="match status" value="1"/>
</dbReference>
<dbReference type="AlphaFoldDB" id="A0A9W6CHT8"/>
<proteinExistence type="inferred from homology"/>
<name>A0A9W6CHT8_9FIRM</name>
<evidence type="ECO:0008006" key="6">
    <source>
        <dbReference type="Google" id="ProtNLM"/>
    </source>
</evidence>
<dbReference type="InterPro" id="IPR042183">
    <property type="entry name" value="MmgE/PrpD_sf_1"/>
</dbReference>
<dbReference type="GO" id="GO:0016829">
    <property type="term" value="F:lyase activity"/>
    <property type="evidence" value="ECO:0007669"/>
    <property type="project" value="InterPro"/>
</dbReference>
<feature type="domain" description="MmgE/PrpD C-terminal" evidence="3">
    <location>
        <begin position="268"/>
        <end position="419"/>
    </location>
</feature>
<comment type="caution">
    <text evidence="4">The sequence shown here is derived from an EMBL/GenBank/DDBJ whole genome shotgun (WGS) entry which is preliminary data.</text>
</comment>
<evidence type="ECO:0000259" key="3">
    <source>
        <dbReference type="Pfam" id="PF19305"/>
    </source>
</evidence>
<dbReference type="PANTHER" id="PTHR16943">
    <property type="entry name" value="2-METHYLCITRATE DEHYDRATASE-RELATED"/>
    <property type="match status" value="1"/>
</dbReference>
<dbReference type="InterPro" id="IPR036148">
    <property type="entry name" value="MmgE/PrpD_sf"/>
</dbReference>
<dbReference type="Gene3D" id="1.10.4100.10">
    <property type="entry name" value="2-methylcitrate dehydratase PrpD"/>
    <property type="match status" value="1"/>
</dbReference>
<dbReference type="Proteomes" id="UP001145094">
    <property type="component" value="Unassembled WGS sequence"/>
</dbReference>
<evidence type="ECO:0000259" key="2">
    <source>
        <dbReference type="Pfam" id="PF03972"/>
    </source>
</evidence>
<accession>A0A9W6CHT8</accession>
<evidence type="ECO:0000313" key="4">
    <source>
        <dbReference type="EMBL" id="GLG91667.1"/>
    </source>
</evidence>
<dbReference type="SUPFAM" id="SSF103378">
    <property type="entry name" value="2-methylcitrate dehydratase PrpD"/>
    <property type="match status" value="1"/>
</dbReference>
<dbReference type="EMBL" id="BSCH01000024">
    <property type="protein sequence ID" value="GLG91667.1"/>
    <property type="molecule type" value="Genomic_DNA"/>
</dbReference>
<dbReference type="InterPro" id="IPR045337">
    <property type="entry name" value="MmgE_PrpD_C"/>
</dbReference>
<feature type="domain" description="MmgE/PrpD N-terminal" evidence="2">
    <location>
        <begin position="9"/>
        <end position="247"/>
    </location>
</feature>
<dbReference type="Pfam" id="PF03972">
    <property type="entry name" value="MmgE_PrpD_N"/>
    <property type="match status" value="1"/>
</dbReference>
<dbReference type="InterPro" id="IPR042188">
    <property type="entry name" value="MmgE/PrpD_sf_2"/>
</dbReference>
<reference evidence="4" key="1">
    <citation type="submission" date="2022-11" db="EMBL/GenBank/DDBJ databases">
        <title>Draft genome sequence of Sellimonas catena strain 18CBH55.</title>
        <authorList>
            <person name="Hisatomi A."/>
            <person name="Ohkuma M."/>
            <person name="Sakamoto M."/>
        </authorList>
    </citation>
    <scope>NUCLEOTIDE SEQUENCE</scope>
    <source>
        <strain evidence="4">18CBH55</strain>
    </source>
</reference>